<dbReference type="InterPro" id="IPR011650">
    <property type="entry name" value="Peptidase_M20_dimer"/>
</dbReference>
<feature type="domain" description="Peptidase M20 dimerisation" evidence="6">
    <location>
        <begin position="199"/>
        <end position="336"/>
    </location>
</feature>
<keyword evidence="5" id="KW-0862">Zinc</keyword>
<dbReference type="GO" id="GO:0046872">
    <property type="term" value="F:metal ion binding"/>
    <property type="evidence" value="ECO:0007669"/>
    <property type="project" value="UniProtKB-KW"/>
</dbReference>
<evidence type="ECO:0000256" key="1">
    <source>
        <dbReference type="ARBA" id="ARBA00001947"/>
    </source>
</evidence>
<dbReference type="FunFam" id="1.10.150.900:FF:000002">
    <property type="entry name" value="M20/M25/M40 family peptidase"/>
    <property type="match status" value="1"/>
</dbReference>
<evidence type="ECO:0000256" key="4">
    <source>
        <dbReference type="ARBA" id="ARBA00022801"/>
    </source>
</evidence>
<dbReference type="EC" id="3.5.1.18" evidence="7"/>
<dbReference type="NCBIfam" id="NF005913">
    <property type="entry name" value="PRK07906.1"/>
    <property type="match status" value="1"/>
</dbReference>
<dbReference type="Pfam" id="PF07687">
    <property type="entry name" value="M20_dimer"/>
    <property type="match status" value="1"/>
</dbReference>
<dbReference type="EMBL" id="MLJW01000891">
    <property type="protein sequence ID" value="OIQ81705.1"/>
    <property type="molecule type" value="Genomic_DNA"/>
</dbReference>
<dbReference type="SUPFAM" id="SSF55031">
    <property type="entry name" value="Bacterial exopeptidase dimerisation domain"/>
    <property type="match status" value="1"/>
</dbReference>
<dbReference type="PANTHER" id="PTHR43808">
    <property type="entry name" value="ACETYLORNITHINE DEACETYLASE"/>
    <property type="match status" value="1"/>
</dbReference>
<dbReference type="Gene3D" id="3.30.70.360">
    <property type="match status" value="1"/>
</dbReference>
<dbReference type="Pfam" id="PF01546">
    <property type="entry name" value="Peptidase_M20"/>
    <property type="match status" value="1"/>
</dbReference>
<keyword evidence="3" id="KW-0479">Metal-binding</keyword>
<gene>
    <name evidence="7" type="primary">dapE_15</name>
    <name evidence="7" type="ORF">GALL_365170</name>
</gene>
<dbReference type="InterPro" id="IPR050072">
    <property type="entry name" value="Peptidase_M20A"/>
</dbReference>
<evidence type="ECO:0000256" key="3">
    <source>
        <dbReference type="ARBA" id="ARBA00022723"/>
    </source>
</evidence>
<comment type="caution">
    <text evidence="7">The sequence shown here is derived from an EMBL/GenBank/DDBJ whole genome shotgun (WGS) entry which is preliminary data.</text>
</comment>
<dbReference type="Gene3D" id="1.10.150.900">
    <property type="match status" value="1"/>
</dbReference>
<protein>
    <submittedName>
        <fullName evidence="7">Succinyl-diaminopimelate desuccinylase</fullName>
        <ecNumber evidence="7">3.5.1.18</ecNumber>
    </submittedName>
</protein>
<keyword evidence="4 7" id="KW-0378">Hydrolase</keyword>
<name>A0A1J5QDL7_9ZZZZ</name>
<accession>A0A1J5QDL7</accession>
<dbReference type="InterPro" id="IPR036264">
    <property type="entry name" value="Bact_exopeptidase_dim_dom"/>
</dbReference>
<proteinExistence type="inferred from homology"/>
<dbReference type="Gene3D" id="3.40.630.10">
    <property type="entry name" value="Zn peptidases"/>
    <property type="match status" value="1"/>
</dbReference>
<dbReference type="PANTHER" id="PTHR43808:SF8">
    <property type="entry name" value="PEPTIDASE M20 DIMERISATION DOMAIN-CONTAINING PROTEIN"/>
    <property type="match status" value="1"/>
</dbReference>
<comment type="similarity">
    <text evidence="2">Belongs to the peptidase M20A family.</text>
</comment>
<dbReference type="SUPFAM" id="SSF53187">
    <property type="entry name" value="Zn-dependent exopeptidases"/>
    <property type="match status" value="1"/>
</dbReference>
<evidence type="ECO:0000256" key="5">
    <source>
        <dbReference type="ARBA" id="ARBA00022833"/>
    </source>
</evidence>
<dbReference type="InterPro" id="IPR002933">
    <property type="entry name" value="Peptidase_M20"/>
</dbReference>
<reference evidence="7" key="1">
    <citation type="submission" date="2016-10" db="EMBL/GenBank/DDBJ databases">
        <title>Sequence of Gallionella enrichment culture.</title>
        <authorList>
            <person name="Poehlein A."/>
            <person name="Muehling M."/>
            <person name="Daniel R."/>
        </authorList>
    </citation>
    <scope>NUCLEOTIDE SEQUENCE</scope>
</reference>
<dbReference type="GO" id="GO:0009014">
    <property type="term" value="F:succinyl-diaminopimelate desuccinylase activity"/>
    <property type="evidence" value="ECO:0007669"/>
    <property type="project" value="UniProtKB-EC"/>
</dbReference>
<evidence type="ECO:0000259" key="6">
    <source>
        <dbReference type="Pfam" id="PF07687"/>
    </source>
</evidence>
<evidence type="ECO:0000256" key="2">
    <source>
        <dbReference type="ARBA" id="ARBA00006247"/>
    </source>
</evidence>
<evidence type="ECO:0000313" key="7">
    <source>
        <dbReference type="EMBL" id="OIQ81705.1"/>
    </source>
</evidence>
<comment type="cofactor">
    <cofactor evidence="1">
        <name>Zn(2+)</name>
        <dbReference type="ChEBI" id="CHEBI:29105"/>
    </cofactor>
</comment>
<organism evidence="7">
    <name type="scientific">mine drainage metagenome</name>
    <dbReference type="NCBI Taxonomy" id="410659"/>
    <lineage>
        <taxon>unclassified sequences</taxon>
        <taxon>metagenomes</taxon>
        <taxon>ecological metagenomes</taxon>
    </lineage>
</organism>
<dbReference type="AlphaFoldDB" id="A0A1J5QDL7"/>
<sequence>MNSSQPFEPTDPRSEVVAICQDLIRIPSVNYGDRGDERAVAAYVMASLKEVGLDPELIISGENRVNVAVRIPGSDRTRPGLVLHGHLDVVPADPAAWSVDPFGGEIKDGMIWGRGAVDMKDMNAMMLSIIRSWGRTGYKPPRDISLVFFADEEAGGLFGSRWMVANRPDVFAGCDEAVSEVGGFSITLENGKRLYLIETAEKGIHWMRLISEGVAGHGSMMNRENAITELAESIARIGNYEWPIRTPKSVQELLEKVAETLGIEYDPENPDPLVAKLGPAARMIGATLRNTANPTMLEAGYKANVIPQTASAVVDGRFLPGLEDELLDTVRSLIGKNVRIETVTRDKSLETSFDGPMIDAMCAAIIAEDPEAIPVPYCMSGGTDNKALEELGIRGFGFSPLKLPADLDFSALFHGVDERVPVDALLFGTKVLDDFLRHC</sequence>